<dbReference type="EMBL" id="UFUW01000001">
    <property type="protein sequence ID" value="SUX21681.1"/>
    <property type="molecule type" value="Genomic_DNA"/>
</dbReference>
<evidence type="ECO:0000313" key="2">
    <source>
        <dbReference type="Proteomes" id="UP000254572"/>
    </source>
</evidence>
<name>A0A381E5P5_9GAMM</name>
<sequence length="216" mass="25657">MDKKRCNTREAVRCSVAVSTTVTDKDSPFIRHLFIAHGDNDRIQHRRTALHRRLVFLTTDEADTQIRIVRPPAPQRQAVTLQFLRGMSKQQARVSLINQRLVIRFLHAEKHIRLPVRRNCAQIIHQIKYIRPFSGKHRLMLQQMVRRPKRWQIVIARFQQRIIQRFLSVHKAVWLSINQLQQLPQGSSVMFPFRHKFFPLKTARIINDTYFSIATR</sequence>
<keyword evidence="2" id="KW-1185">Reference proteome</keyword>
<reference evidence="1 2" key="1">
    <citation type="submission" date="2018-06" db="EMBL/GenBank/DDBJ databases">
        <authorList>
            <consortium name="Pathogen Informatics"/>
            <person name="Doyle S."/>
        </authorList>
    </citation>
    <scope>NUCLEOTIDE SEQUENCE [LARGE SCALE GENOMIC DNA]</scope>
    <source>
        <strain evidence="1 2">NCTC13294</strain>
    </source>
</reference>
<evidence type="ECO:0000313" key="1">
    <source>
        <dbReference type="EMBL" id="SUX21681.1"/>
    </source>
</evidence>
<gene>
    <name evidence="1" type="ORF">NCTC13294_01068</name>
</gene>
<dbReference type="AlphaFoldDB" id="A0A381E5P5"/>
<dbReference type="Proteomes" id="UP000254572">
    <property type="component" value="Unassembled WGS sequence"/>
</dbReference>
<proteinExistence type="predicted"/>
<accession>A0A381E5P5</accession>
<organism evidence="1 2">
    <name type="scientific">Cardiobacterium valvarum</name>
    <dbReference type="NCBI Taxonomy" id="194702"/>
    <lineage>
        <taxon>Bacteria</taxon>
        <taxon>Pseudomonadati</taxon>
        <taxon>Pseudomonadota</taxon>
        <taxon>Gammaproteobacteria</taxon>
        <taxon>Cardiobacteriales</taxon>
        <taxon>Cardiobacteriaceae</taxon>
        <taxon>Cardiobacterium</taxon>
    </lineage>
</organism>
<protein>
    <submittedName>
        <fullName evidence="1">Uncharacterized protein</fullName>
    </submittedName>
</protein>